<sequence>MATLLTEFPDEILVQMFEELDNRDLLKVRSVCRRFSGPASSCFRVITSNVPNDEHWRHAKAEIPETPIARHVRTVRIVPGEALRLPGPDPLDWTVHQYELALEHACKFPALRGICLSLSYFGRIFYEENDESDFEFAAPLKVLRKLFEVARRKTLRELEVEMVPPLHLPITRDPMFKQCMRSVKTLILHFDAWYCDEGWDADDDHVLPDSSLSTRAHEFTRNIGEWIGRSQDVLKVLSLSFENYVGYYPKLDFRNMYYPRLRVLELTCVTISHAAQISWILAHGDTLTAVHLEDCPLVAYTETQQALDDEAYPIPGEDFPDSVSSWNDLFWHDIFDSFRIYLTHLRDFSITLTWMDPEISHRVSGMMPQRYKSYHQGELISNDSSRKVAEEHHQADIDAYVRLLHHTEQLGKLLFDMVTSGTYVDDLTKAWPGFPTVAEVFEAKGDAVISGTEVDSIPSAMPGFPSVAKVHKAEASPKRRASF</sequence>
<reference evidence="1" key="1">
    <citation type="journal article" date="2020" name="Stud. Mycol.">
        <title>101 Dothideomycetes genomes: a test case for predicting lifestyles and emergence of pathogens.</title>
        <authorList>
            <person name="Haridas S."/>
            <person name="Albert R."/>
            <person name="Binder M."/>
            <person name="Bloem J."/>
            <person name="Labutti K."/>
            <person name="Salamov A."/>
            <person name="Andreopoulos B."/>
            <person name="Baker S."/>
            <person name="Barry K."/>
            <person name="Bills G."/>
            <person name="Bluhm B."/>
            <person name="Cannon C."/>
            <person name="Castanera R."/>
            <person name="Culley D."/>
            <person name="Daum C."/>
            <person name="Ezra D."/>
            <person name="Gonzalez J."/>
            <person name="Henrissat B."/>
            <person name="Kuo A."/>
            <person name="Liang C."/>
            <person name="Lipzen A."/>
            <person name="Lutzoni F."/>
            <person name="Magnuson J."/>
            <person name="Mondo S."/>
            <person name="Nolan M."/>
            <person name="Ohm R."/>
            <person name="Pangilinan J."/>
            <person name="Park H.-J."/>
            <person name="Ramirez L."/>
            <person name="Alfaro M."/>
            <person name="Sun H."/>
            <person name="Tritt A."/>
            <person name="Yoshinaga Y."/>
            <person name="Zwiers L.-H."/>
            <person name="Turgeon B."/>
            <person name="Goodwin S."/>
            <person name="Spatafora J."/>
            <person name="Crous P."/>
            <person name="Grigoriev I."/>
        </authorList>
    </citation>
    <scope>NUCLEOTIDE SEQUENCE</scope>
    <source>
        <strain evidence="1">CBS 525.71</strain>
    </source>
</reference>
<dbReference type="Proteomes" id="UP000799754">
    <property type="component" value="Unassembled WGS sequence"/>
</dbReference>
<evidence type="ECO:0000313" key="1">
    <source>
        <dbReference type="EMBL" id="KAF2630142.1"/>
    </source>
</evidence>
<evidence type="ECO:0000313" key="2">
    <source>
        <dbReference type="Proteomes" id="UP000799754"/>
    </source>
</evidence>
<organism evidence="1 2">
    <name type="scientific">Macroventuria anomochaeta</name>
    <dbReference type="NCBI Taxonomy" id="301207"/>
    <lineage>
        <taxon>Eukaryota</taxon>
        <taxon>Fungi</taxon>
        <taxon>Dikarya</taxon>
        <taxon>Ascomycota</taxon>
        <taxon>Pezizomycotina</taxon>
        <taxon>Dothideomycetes</taxon>
        <taxon>Pleosporomycetidae</taxon>
        <taxon>Pleosporales</taxon>
        <taxon>Pleosporineae</taxon>
        <taxon>Didymellaceae</taxon>
        <taxon>Macroventuria</taxon>
    </lineage>
</organism>
<keyword evidence="2" id="KW-1185">Reference proteome</keyword>
<protein>
    <submittedName>
        <fullName evidence="1">Uncharacterized protein</fullName>
    </submittedName>
</protein>
<proteinExistence type="predicted"/>
<dbReference type="EMBL" id="MU006708">
    <property type="protein sequence ID" value="KAF2630142.1"/>
    <property type="molecule type" value="Genomic_DNA"/>
</dbReference>
<gene>
    <name evidence="1" type="ORF">BU25DRAFT_446942</name>
</gene>
<accession>A0ACB6SAL6</accession>
<name>A0ACB6SAL6_9PLEO</name>
<comment type="caution">
    <text evidence="1">The sequence shown here is derived from an EMBL/GenBank/DDBJ whole genome shotgun (WGS) entry which is preliminary data.</text>
</comment>